<evidence type="ECO:0000259" key="3">
    <source>
        <dbReference type="Pfam" id="PF06744"/>
    </source>
</evidence>
<dbReference type="PANTHER" id="PTHR36153">
    <property type="entry name" value="INNER MEMBRANE PROTEIN-RELATED"/>
    <property type="match status" value="1"/>
</dbReference>
<dbReference type="SUPFAM" id="SSF52540">
    <property type="entry name" value="P-loop containing nucleoside triphosphate hydrolases"/>
    <property type="match status" value="1"/>
</dbReference>
<keyword evidence="7" id="KW-1185">Reference proteome</keyword>
<evidence type="ECO:0000313" key="6">
    <source>
        <dbReference type="EMBL" id="MFD1881849.1"/>
    </source>
</evidence>
<feature type="transmembrane region" description="Helical" evidence="2">
    <location>
        <begin position="436"/>
        <end position="458"/>
    </location>
</feature>
<dbReference type="InterPro" id="IPR053156">
    <property type="entry name" value="T6SS_TssM-like"/>
</dbReference>
<feature type="transmembrane region" description="Helical" evidence="2">
    <location>
        <begin position="48"/>
        <end position="68"/>
    </location>
</feature>
<name>A0ABW4R7C1_9RHOB</name>
<keyword evidence="2" id="KW-0472">Membrane</keyword>
<evidence type="ECO:0000313" key="7">
    <source>
        <dbReference type="Proteomes" id="UP001597213"/>
    </source>
</evidence>
<evidence type="ECO:0000256" key="2">
    <source>
        <dbReference type="SAM" id="Phobius"/>
    </source>
</evidence>
<feature type="domain" description="IcmF-related" evidence="4">
    <location>
        <begin position="496"/>
        <end position="806"/>
    </location>
</feature>
<organism evidence="6 7">
    <name type="scientific">Paracoccus pacificus</name>
    <dbReference type="NCBI Taxonomy" id="1463598"/>
    <lineage>
        <taxon>Bacteria</taxon>
        <taxon>Pseudomonadati</taxon>
        <taxon>Pseudomonadota</taxon>
        <taxon>Alphaproteobacteria</taxon>
        <taxon>Rhodobacterales</taxon>
        <taxon>Paracoccaceae</taxon>
        <taxon>Paracoccus</taxon>
    </lineage>
</organism>
<dbReference type="InterPro" id="IPR009612">
    <property type="entry name" value="IcmF-rel"/>
</dbReference>
<dbReference type="RefSeq" id="WP_379142043.1">
    <property type="nucleotide sequence ID" value="NZ_JBHUEN010000021.1"/>
</dbReference>
<dbReference type="InterPro" id="IPR017731">
    <property type="entry name" value="TssM1-like"/>
</dbReference>
<proteinExistence type="predicted"/>
<dbReference type="Pfam" id="PF14331">
    <property type="entry name" value="IcmF-related_N"/>
    <property type="match status" value="1"/>
</dbReference>
<dbReference type="InterPro" id="IPR010623">
    <property type="entry name" value="IcmF_C"/>
</dbReference>
<feature type="transmembrane region" description="Helical" evidence="2">
    <location>
        <begin position="21"/>
        <end position="42"/>
    </location>
</feature>
<protein>
    <submittedName>
        <fullName evidence="6">Type VI secretion system membrane subunit TssM</fullName>
    </submittedName>
</protein>
<keyword evidence="2" id="KW-1133">Transmembrane helix</keyword>
<dbReference type="CDD" id="cd00882">
    <property type="entry name" value="Ras_like_GTPase"/>
    <property type="match status" value="1"/>
</dbReference>
<gene>
    <name evidence="6" type="primary">tssM</name>
    <name evidence="6" type="ORF">ACFSCT_08990</name>
</gene>
<dbReference type="InterPro" id="IPR027417">
    <property type="entry name" value="P-loop_NTPase"/>
</dbReference>
<dbReference type="Proteomes" id="UP001597213">
    <property type="component" value="Unassembled WGS sequence"/>
</dbReference>
<dbReference type="Pfam" id="PF06761">
    <property type="entry name" value="IcmF-related"/>
    <property type="match status" value="1"/>
</dbReference>
<dbReference type="NCBIfam" id="TIGR03348">
    <property type="entry name" value="VI_IcmF"/>
    <property type="match status" value="1"/>
</dbReference>
<feature type="compositionally biased region" description="Gly residues" evidence="1">
    <location>
        <begin position="826"/>
        <end position="852"/>
    </location>
</feature>
<evidence type="ECO:0000259" key="4">
    <source>
        <dbReference type="Pfam" id="PF06761"/>
    </source>
</evidence>
<dbReference type="Pfam" id="PF06744">
    <property type="entry name" value="IcmF_C"/>
    <property type="match status" value="1"/>
</dbReference>
<comment type="caution">
    <text evidence="6">The sequence shown here is derived from an EMBL/GenBank/DDBJ whole genome shotgun (WGS) entry which is preliminary data.</text>
</comment>
<evidence type="ECO:0000256" key="1">
    <source>
        <dbReference type="SAM" id="MobiDB-lite"/>
    </source>
</evidence>
<reference evidence="7" key="1">
    <citation type="journal article" date="2019" name="Int. J. Syst. Evol. Microbiol.">
        <title>The Global Catalogue of Microorganisms (GCM) 10K type strain sequencing project: providing services to taxonomists for standard genome sequencing and annotation.</title>
        <authorList>
            <consortium name="The Broad Institute Genomics Platform"/>
            <consortium name="The Broad Institute Genome Sequencing Center for Infectious Disease"/>
            <person name="Wu L."/>
            <person name="Ma J."/>
        </authorList>
    </citation>
    <scope>NUCLEOTIDE SEQUENCE [LARGE SCALE GENOMIC DNA]</scope>
    <source>
        <strain evidence="7">CCUG 56029</strain>
    </source>
</reference>
<accession>A0ABW4R7C1</accession>
<feature type="domain" description="Type VI secretion system IcmF C-terminal" evidence="3">
    <location>
        <begin position="1113"/>
        <end position="1205"/>
    </location>
</feature>
<keyword evidence="2" id="KW-0812">Transmembrane</keyword>
<evidence type="ECO:0000259" key="5">
    <source>
        <dbReference type="Pfam" id="PF14331"/>
    </source>
</evidence>
<dbReference type="EMBL" id="JBHUEN010000021">
    <property type="protein sequence ID" value="MFD1881849.1"/>
    <property type="molecule type" value="Genomic_DNA"/>
</dbReference>
<dbReference type="PANTHER" id="PTHR36153:SF1">
    <property type="entry name" value="TYPE VI SECRETION SYSTEM COMPONENT TSSM1"/>
    <property type="match status" value="1"/>
</dbReference>
<dbReference type="InterPro" id="IPR025743">
    <property type="entry name" value="TssM1_N"/>
</dbReference>
<feature type="region of interest" description="Disordered" evidence="1">
    <location>
        <begin position="810"/>
        <end position="852"/>
    </location>
</feature>
<feature type="domain" description="Type VI secretion system component TssM1 N-terminal" evidence="5">
    <location>
        <begin position="186"/>
        <end position="441"/>
    </location>
</feature>
<sequence>MYFMGIRFPRIRAQRWMRIPLMILGLLLFSLAVWFGLPMTGWDWAASIWWRAGIIGVVLSIFLIIALVRWRRRVRAARELEAALVPEEPVGDGKELAERMETALATLKRSGGASYLYDLPWYVIIGPPGAGKTTALANSGIEFPLSQTDPVSGFGGTRYADFWFAEDAVLIDTAGRYTSQDSDAGADKASWQAFLELLKKSRPNQPINGVILAFSVEDMMRGDETTLAAHAETVRARLAEVHEALKVDFPVYVLFTKADLIAGFREYFASFSLNRRKLVWGVTFQTNDRKSLTYEAVPAEFDRLLARLSDEVIDRLSEEPDAASRIAVFGLPGQMALLRDNVSDFLRRIFEPTRYKTNAILRGFYFTSGTQEGTPIDQVLGAMNQTGSAAAFQPAFMSGRGKSFFLHDLLRKVIFAEQGWVSHDVKAVRRARLLRGLALGAIGLVTVAGLAAFGISYWQNATLVRTAAAETRQYAAAAGPEIERKVINDPDLQPILPLLNDLRAMPAGYGNSETPDIWERFGLGQRARLQSATAEAYSDALERMMRPRMILDLERRMPNIIRNEETTEIYRALKVYLLLGGQGAKPDDDAIISWFDQAWRDTYPGRTGVDVRDQLTTHLKAMLALDDDRNLLVDIDQATVDAARQAIAQLPLDEQAYTIISDGVVSANLPDWSLVDVAGKTAAMVLTTRDGADLNSLIVPALYTYEGFWSYFYPQLEVVGQRLRDDQWVLGDLANSDEIESRLARLDIDLLQRYRTEFKAAWDKVLNNLALNSMAADKPRYDALGAAAAEATSPILLLVKGVAEQTHLTREFEESSGLTPEALAAGDGGGDGGGDRAGGGDQAQGGDASGAGGQIGKAIASRIRSRSTGVQRILLDAAANNAKNQTSLSGGSGGSGGADSNSVIRPIQLIAEDFIGWYDLVLGEPGKRPIDELLGNLGAVYDNLRLAERSPDQSAAVLPTLLNNLTANNSRMPEQLAALVTSAEEDFQEGQTDANLETMNRALSDRITYFCRENIAGAYPFAKSSRSLSLDNLARFFGPGGDMDKYYTEFLEPYVERTPEGLSYRSDKELGKRLSPNALLQFQRAEEIRNAFFASGNPKPEVQITIAQVDAHPTIESAMLVINDAMVPTVTGALPRTITWPGTGTSTVLQLSPALDRQSTLRFDGSPWTLIEFLNAATARNQKGDTLRATFTVGGRSITYDFTVNARTNPFTMSALRDFECPQSLN</sequence>